<dbReference type="GO" id="GO:0004386">
    <property type="term" value="F:helicase activity"/>
    <property type="evidence" value="ECO:0007669"/>
    <property type="project" value="UniProtKB-KW"/>
</dbReference>
<sequence length="848" mass="95138">MASPNSSEPDLYESISPEGVAISIKESKKKPRKLSKKQKDYLKSLFKKSITEIDYETDSKMNELGIPAFLQHAYLTGKPEPKITQLRDWQENLWKTPSWQAQMNTIVLVPTSGGKTVAADLAMAQVLEKDPTAKIIYALPFVALANEKYSEYEQRFFNFQVRPFYQNIGGSDFRRGNIAVCTFEKAHFLLNSAITCGYANKIKLVVIDEIHMIGDESRGAAIEALIIKLNLLEAKPRIVTLTATVNEEDANRIAKWINGFAYIWKSRPAPIKQMVKKLDGRLCTINSTGQIVPFTKLQSSPDDKDHLMPLIRTLLSKKCQSTILVFVNSRMDTIKISSLIANHMYDDTIPLPKVPPPSDSLLKKRLDLIKKMAANSGFIDDTTVTCIKNGVLFHHGGILLEDRKLIEEAARSKIINVLVATTTLSAGVNIHGVTRVIIHNIYRQTQDNRKKLIAPTQYTQMIGRAGRSGQAGESFIIARSESPVEMNNILELSKNIIPDLKSSILEGEEADRYFLQCLTIRLLPPDGVRSFIEKSFSFSSRNDLISDNKTIESYCQPIYSRLQNNNMIDSNHRTTKFGMAVAGSSLSIEEGLNIYSILNRAQKSLCIEDEVHLLYLCISSKTASSIRPISYDSPQWRKIFENHLHVIQLVTQLSNVQIDHLPDLAHIYGGNGRVNDEIDHCLDKVMVAVILQDLINERPLKDISYEYKVDLGTIQKVQMESASYAGQINRFCEILGNGVLAAALNKFRQRLNFAARTDILSLMTIPSCPRDIARTLADRGIMSPADLSCLSLNQLVMIISSENTQDKPNRTQEETEEVAKKILADAKTFADSLEKIEELEDKAIATIR</sequence>
<dbReference type="InterPro" id="IPR001650">
    <property type="entry name" value="Helicase_C-like"/>
</dbReference>
<dbReference type="Pfam" id="PF00270">
    <property type="entry name" value="DEAD"/>
    <property type="match status" value="1"/>
</dbReference>
<feature type="domain" description="Helicase C-terminal" evidence="6">
    <location>
        <begin position="310"/>
        <end position="508"/>
    </location>
</feature>
<evidence type="ECO:0000313" key="7">
    <source>
        <dbReference type="EMBL" id="EAY19016.1"/>
    </source>
</evidence>
<dbReference type="VEuPathDB" id="TrichDB:TVAG_246950"/>
<dbReference type="GO" id="GO:0003676">
    <property type="term" value="F:nucleic acid binding"/>
    <property type="evidence" value="ECO:0007669"/>
    <property type="project" value="InterPro"/>
</dbReference>
<dbReference type="SUPFAM" id="SSF158702">
    <property type="entry name" value="Sec63 N-terminal domain-like"/>
    <property type="match status" value="1"/>
</dbReference>
<evidence type="ECO:0000259" key="6">
    <source>
        <dbReference type="PROSITE" id="PS51194"/>
    </source>
</evidence>
<dbReference type="Pfam" id="PF00271">
    <property type="entry name" value="Helicase_C"/>
    <property type="match status" value="1"/>
</dbReference>
<protein>
    <submittedName>
        <fullName evidence="7">DEAD/DEAH box helicase family protein</fullName>
    </submittedName>
</protein>
<dbReference type="PANTHER" id="PTHR47961:SF6">
    <property type="entry name" value="DNA-DIRECTED DNA POLYMERASE"/>
    <property type="match status" value="1"/>
</dbReference>
<reference evidence="7" key="2">
    <citation type="journal article" date="2007" name="Science">
        <title>Draft genome sequence of the sexually transmitted pathogen Trichomonas vaginalis.</title>
        <authorList>
            <person name="Carlton J.M."/>
            <person name="Hirt R.P."/>
            <person name="Silva J.C."/>
            <person name="Delcher A.L."/>
            <person name="Schatz M."/>
            <person name="Zhao Q."/>
            <person name="Wortman J.R."/>
            <person name="Bidwell S.L."/>
            <person name="Alsmark U.C.M."/>
            <person name="Besteiro S."/>
            <person name="Sicheritz-Ponten T."/>
            <person name="Noel C.J."/>
            <person name="Dacks J.B."/>
            <person name="Foster P.G."/>
            <person name="Simillion C."/>
            <person name="Van de Peer Y."/>
            <person name="Miranda-Saavedra D."/>
            <person name="Barton G.J."/>
            <person name="Westrop G.D."/>
            <person name="Mueller S."/>
            <person name="Dessi D."/>
            <person name="Fiori P.L."/>
            <person name="Ren Q."/>
            <person name="Paulsen I."/>
            <person name="Zhang H."/>
            <person name="Bastida-Corcuera F.D."/>
            <person name="Simoes-Barbosa A."/>
            <person name="Brown M.T."/>
            <person name="Hayes R.D."/>
            <person name="Mukherjee M."/>
            <person name="Okumura C.Y."/>
            <person name="Schneider R."/>
            <person name="Smith A.J."/>
            <person name="Vanacova S."/>
            <person name="Villalvazo M."/>
            <person name="Haas B.J."/>
            <person name="Pertea M."/>
            <person name="Feldblyum T.V."/>
            <person name="Utterback T.R."/>
            <person name="Shu C.L."/>
            <person name="Osoegawa K."/>
            <person name="de Jong P.J."/>
            <person name="Hrdy I."/>
            <person name="Horvathova L."/>
            <person name="Zubacova Z."/>
            <person name="Dolezal P."/>
            <person name="Malik S.B."/>
            <person name="Logsdon J.M. Jr."/>
            <person name="Henze K."/>
            <person name="Gupta A."/>
            <person name="Wang C.C."/>
            <person name="Dunne R.L."/>
            <person name="Upcroft J.A."/>
            <person name="Upcroft P."/>
            <person name="White O."/>
            <person name="Salzberg S.L."/>
            <person name="Tang P."/>
            <person name="Chiu C.-H."/>
            <person name="Lee Y.-S."/>
            <person name="Embley T.M."/>
            <person name="Coombs G.H."/>
            <person name="Mottram J.C."/>
            <person name="Tachezy J."/>
            <person name="Fraser-Liggett C.M."/>
            <person name="Johnson P.J."/>
        </authorList>
    </citation>
    <scope>NUCLEOTIDE SEQUENCE [LARGE SCALE GENOMIC DNA]</scope>
    <source>
        <strain evidence="7">G3</strain>
    </source>
</reference>
<keyword evidence="4" id="KW-0067">ATP-binding</keyword>
<dbReference type="InParanoid" id="A2DKN3"/>
<evidence type="ECO:0000256" key="2">
    <source>
        <dbReference type="ARBA" id="ARBA00022801"/>
    </source>
</evidence>
<dbReference type="eggNOG" id="KOG0950">
    <property type="taxonomic scope" value="Eukaryota"/>
</dbReference>
<dbReference type="OMA" id="YCRDFRP"/>
<accession>A2DKN3</accession>
<dbReference type="PANTHER" id="PTHR47961">
    <property type="entry name" value="DNA POLYMERASE THETA, PUTATIVE (AFU_ORTHOLOGUE AFUA_1G05260)-RELATED"/>
    <property type="match status" value="1"/>
</dbReference>
<evidence type="ECO:0000256" key="1">
    <source>
        <dbReference type="ARBA" id="ARBA00022741"/>
    </source>
</evidence>
<evidence type="ECO:0000259" key="5">
    <source>
        <dbReference type="PROSITE" id="PS51192"/>
    </source>
</evidence>
<dbReference type="PROSITE" id="PS51194">
    <property type="entry name" value="HELICASE_CTER"/>
    <property type="match status" value="1"/>
</dbReference>
<dbReference type="FunFam" id="1.10.3380.20:FF:000004">
    <property type="entry name" value="DNA polymerase theta (Helicase domain only), putative"/>
    <property type="match status" value="1"/>
</dbReference>
<keyword evidence="3 7" id="KW-0347">Helicase</keyword>
<dbReference type="Proteomes" id="UP000001542">
    <property type="component" value="Unassembled WGS sequence"/>
</dbReference>
<evidence type="ECO:0000313" key="8">
    <source>
        <dbReference type="Proteomes" id="UP000001542"/>
    </source>
</evidence>
<reference evidence="7" key="1">
    <citation type="submission" date="2006-10" db="EMBL/GenBank/DDBJ databases">
        <authorList>
            <person name="Amadeo P."/>
            <person name="Zhao Q."/>
            <person name="Wortman J."/>
            <person name="Fraser-Liggett C."/>
            <person name="Carlton J."/>
        </authorList>
    </citation>
    <scope>NUCLEOTIDE SEQUENCE</scope>
    <source>
        <strain evidence="7">G3</strain>
    </source>
</reference>
<name>A2DKN3_TRIV3</name>
<dbReference type="PROSITE" id="PS51192">
    <property type="entry name" value="HELICASE_ATP_BIND_1"/>
    <property type="match status" value="1"/>
</dbReference>
<dbReference type="GO" id="GO:0016787">
    <property type="term" value="F:hydrolase activity"/>
    <property type="evidence" value="ECO:0007669"/>
    <property type="project" value="UniProtKB-KW"/>
</dbReference>
<dbReference type="OrthoDB" id="2320933at2759"/>
<dbReference type="RefSeq" id="XP_001580002.1">
    <property type="nucleotide sequence ID" value="XM_001579952.1"/>
</dbReference>
<dbReference type="InterPro" id="IPR050474">
    <property type="entry name" value="Hel308_SKI2-like"/>
</dbReference>
<evidence type="ECO:0000256" key="4">
    <source>
        <dbReference type="ARBA" id="ARBA00022840"/>
    </source>
</evidence>
<dbReference type="STRING" id="5722.A2DKN3"/>
<organism evidence="7 8">
    <name type="scientific">Trichomonas vaginalis (strain ATCC PRA-98 / G3)</name>
    <dbReference type="NCBI Taxonomy" id="412133"/>
    <lineage>
        <taxon>Eukaryota</taxon>
        <taxon>Metamonada</taxon>
        <taxon>Parabasalia</taxon>
        <taxon>Trichomonadida</taxon>
        <taxon>Trichomonadidae</taxon>
        <taxon>Trichomonas</taxon>
    </lineage>
</organism>
<dbReference type="GO" id="GO:0005524">
    <property type="term" value="F:ATP binding"/>
    <property type="evidence" value="ECO:0007669"/>
    <property type="project" value="UniProtKB-KW"/>
</dbReference>
<dbReference type="AlphaFoldDB" id="A2DKN3"/>
<evidence type="ECO:0000256" key="3">
    <source>
        <dbReference type="ARBA" id="ARBA00022806"/>
    </source>
</evidence>
<dbReference type="SMART" id="SM00487">
    <property type="entry name" value="DEXDc"/>
    <property type="match status" value="1"/>
</dbReference>
<feature type="domain" description="Helicase ATP-binding" evidence="5">
    <location>
        <begin position="96"/>
        <end position="263"/>
    </location>
</feature>
<dbReference type="InterPro" id="IPR011545">
    <property type="entry name" value="DEAD/DEAH_box_helicase_dom"/>
</dbReference>
<dbReference type="InterPro" id="IPR048960">
    <property type="entry name" value="POLQ-like_helical"/>
</dbReference>
<dbReference type="InterPro" id="IPR027417">
    <property type="entry name" value="P-loop_NTPase"/>
</dbReference>
<dbReference type="SMR" id="A2DKN3"/>
<keyword evidence="1" id="KW-0547">Nucleotide-binding</keyword>
<dbReference type="Gene3D" id="3.40.50.300">
    <property type="entry name" value="P-loop containing nucleotide triphosphate hydrolases"/>
    <property type="match status" value="2"/>
</dbReference>
<dbReference type="KEGG" id="tva:5464536"/>
<gene>
    <name evidence="7" type="ORF">TVAG_246950</name>
</gene>
<proteinExistence type="predicted"/>
<dbReference type="EMBL" id="DS113212">
    <property type="protein sequence ID" value="EAY19016.1"/>
    <property type="molecule type" value="Genomic_DNA"/>
</dbReference>
<dbReference type="InterPro" id="IPR014001">
    <property type="entry name" value="Helicase_ATP-bd"/>
</dbReference>
<keyword evidence="8" id="KW-1185">Reference proteome</keyword>
<dbReference type="Gene3D" id="1.10.3380.20">
    <property type="match status" value="1"/>
</dbReference>
<dbReference type="VEuPathDB" id="TrichDB:TVAGG3_0561030"/>
<dbReference type="SMART" id="SM00490">
    <property type="entry name" value="HELICc"/>
    <property type="match status" value="1"/>
</dbReference>
<dbReference type="Pfam" id="PF21099">
    <property type="entry name" value="POLQ_helical"/>
    <property type="match status" value="1"/>
</dbReference>
<dbReference type="SUPFAM" id="SSF52540">
    <property type="entry name" value="P-loop containing nucleoside triphosphate hydrolases"/>
    <property type="match status" value="1"/>
</dbReference>
<keyword evidence="2" id="KW-0378">Hydrolase</keyword>